<sequence>MVELFRNEAACLRANSLDIDAECLVISFAPWSGRPTLDAPGWAEKLCESQQWPALHIRSADDDWYQSDGAQAAVDRAAGIARRYARVVTYGSSMGGYAALNFANDLGAGIAFAVAPQFSIDRAKVGFETRWAAEAAGTAFVRDRVAAISPRVRPVLVYDPWFAADARHIERIAAHCEPVRVRLPLMGHDGVGGRILKPMLAAAREGDWARMRADAVARFRRERKHTAAYYLQLAERVRSLSPQARLELLRRAHAIEPTHVGVALKRSTLLLSCGLAMEALSVQEQALDHASPAFIAVLHSHRAQALAALGRDGEALAAARRAREAAPRHPYFAHHLAQLLGQAEAWAEALQHQRAAVALHRDQPVYLQQLARLERAAAAAAEPPRSPEPPPRMPQPSLDPDRARLGEAAAGVPEAERAQLLAQACAVEPSYSGAAARLSSALLARGYWDDALVVQDRALERIADTPLLLSHRAHALDRLGRPQAALAAIGRAVALAPDNAYFRHQYAGLLLAAGDAREAEREQRAALERAPAQAGYREQLRRIQQRLAAAD</sequence>
<dbReference type="Proteomes" id="UP000061569">
    <property type="component" value="Chromosome"/>
</dbReference>
<dbReference type="OrthoDB" id="7247356at2"/>
<dbReference type="EMBL" id="CP013140">
    <property type="protein sequence ID" value="ALN60584.1"/>
    <property type="molecule type" value="Genomic_DNA"/>
</dbReference>
<reference evidence="2 3" key="1">
    <citation type="submission" date="2015-11" db="EMBL/GenBank/DDBJ databases">
        <title>Genome sequences of Lysobacter enzymogenes strain C3 and Lysobacter antibioticus ATCC 29479.</title>
        <authorList>
            <person name="Kobayashi D.Y."/>
        </authorList>
    </citation>
    <scope>NUCLEOTIDE SEQUENCE [LARGE SCALE GENOMIC DNA]</scope>
    <source>
        <strain evidence="2 3">C3</strain>
    </source>
</reference>
<evidence type="ECO:0000256" key="1">
    <source>
        <dbReference type="SAM" id="MobiDB-lite"/>
    </source>
</evidence>
<gene>
    <name evidence="2" type="ORF">GLE_5243</name>
</gene>
<feature type="compositionally biased region" description="Pro residues" evidence="1">
    <location>
        <begin position="384"/>
        <end position="394"/>
    </location>
</feature>
<accession>A0A0S2DQS3</accession>
<evidence type="ECO:0000313" key="3">
    <source>
        <dbReference type="Proteomes" id="UP000061569"/>
    </source>
</evidence>
<dbReference type="SMART" id="SM00028">
    <property type="entry name" value="TPR"/>
    <property type="match status" value="2"/>
</dbReference>
<proteinExistence type="predicted"/>
<protein>
    <submittedName>
        <fullName evidence="2">Cytosolic protein</fullName>
    </submittedName>
</protein>
<name>A0A0S2DQS3_LYSEN</name>
<dbReference type="InterPro" id="IPR019734">
    <property type="entry name" value="TPR_rpt"/>
</dbReference>
<dbReference type="InterPro" id="IPR011990">
    <property type="entry name" value="TPR-like_helical_dom_sf"/>
</dbReference>
<dbReference type="AlphaFoldDB" id="A0A0S2DQS3"/>
<organism evidence="2 3">
    <name type="scientific">Lysobacter enzymogenes</name>
    <dbReference type="NCBI Taxonomy" id="69"/>
    <lineage>
        <taxon>Bacteria</taxon>
        <taxon>Pseudomonadati</taxon>
        <taxon>Pseudomonadota</taxon>
        <taxon>Gammaproteobacteria</taxon>
        <taxon>Lysobacterales</taxon>
        <taxon>Lysobacteraceae</taxon>
        <taxon>Lysobacter</taxon>
    </lineage>
</organism>
<dbReference type="Gene3D" id="1.25.40.10">
    <property type="entry name" value="Tetratricopeptide repeat domain"/>
    <property type="match status" value="2"/>
</dbReference>
<dbReference type="STRING" id="69.GLE_5243"/>
<dbReference type="PATRIC" id="fig|69.6.peg.5162"/>
<feature type="region of interest" description="Disordered" evidence="1">
    <location>
        <begin position="377"/>
        <end position="402"/>
    </location>
</feature>
<dbReference type="SUPFAM" id="SSF48452">
    <property type="entry name" value="TPR-like"/>
    <property type="match status" value="1"/>
</dbReference>
<dbReference type="KEGG" id="lez:GLE_5243"/>
<evidence type="ECO:0000313" key="2">
    <source>
        <dbReference type="EMBL" id="ALN60584.1"/>
    </source>
</evidence>